<dbReference type="AlphaFoldDB" id="B0YR26"/>
<reference evidence="1" key="1">
    <citation type="journal article" date="2008" name="Appl. Environ. Microbiol.">
        <title>Discovery of the autonomously replicating plasmid pMF1 from Myxococcus fulvus and development of a gene cloning system in Myxococcus xanthus.</title>
        <authorList>
            <person name="Zhao J.Y."/>
            <person name="Zhong L."/>
            <person name="Shen M.J."/>
            <person name="Xia Z.J."/>
            <person name="Cheng Q.X."/>
            <person name="Sun X."/>
            <person name="Zhao G.P."/>
            <person name="Li Y.Z."/>
            <person name="Qin Z.J."/>
        </authorList>
    </citation>
    <scope>NUCLEOTIDE SEQUENCE</scope>
    <source>
        <strain evidence="1">124B02</strain>
        <plasmid evidence="1">pMF1</plasmid>
    </source>
</reference>
<name>B0YR26_MYXFU</name>
<gene>
    <name evidence="1" type="ORF">pMF1.17</name>
</gene>
<organism evidence="1">
    <name type="scientific">Myxococcus fulvus</name>
    <dbReference type="NCBI Taxonomy" id="33"/>
    <lineage>
        <taxon>Bacteria</taxon>
        <taxon>Pseudomonadati</taxon>
        <taxon>Myxococcota</taxon>
        <taxon>Myxococcia</taxon>
        <taxon>Myxococcales</taxon>
        <taxon>Cystobacterineae</taxon>
        <taxon>Myxococcaceae</taxon>
        <taxon>Myxococcus</taxon>
    </lineage>
</organism>
<sequence>MRCRARRSGAIPPRWYVSDGGNRACLTLKRRGGAMAEKAEHSSEETEQVGQEGREYVAVEFTGDSTLTHRFTAASDDAARSHASARYMDGYIDKAHCSLWKAKDYDQAPGPGLDAICVAHRQLGATRWRETEQHWRDSKTAAFAPRTWVAKPPGPVDGA</sequence>
<keyword evidence="1" id="KW-0614">Plasmid</keyword>
<accession>B0YR26</accession>
<geneLocation type="plasmid" evidence="1">
    <name>pMF1</name>
</geneLocation>
<dbReference type="EMBL" id="EU137666">
    <property type="protein sequence ID" value="ABX46800.1"/>
    <property type="molecule type" value="Genomic_DNA"/>
</dbReference>
<evidence type="ECO:0000313" key="1">
    <source>
        <dbReference type="EMBL" id="ABX46800.1"/>
    </source>
</evidence>
<protein>
    <submittedName>
        <fullName evidence="1">Uncharacterized protein</fullName>
    </submittedName>
</protein>
<proteinExistence type="predicted"/>